<feature type="domain" description="P/Homo B" evidence="3">
    <location>
        <begin position="1"/>
        <end position="133"/>
    </location>
</feature>
<dbReference type="SUPFAM" id="SSF49785">
    <property type="entry name" value="Galactose-binding domain-like"/>
    <property type="match status" value="1"/>
</dbReference>
<dbReference type="Gene3D" id="2.60.120.260">
    <property type="entry name" value="Galactose-binding domain-like"/>
    <property type="match status" value="1"/>
</dbReference>
<keyword evidence="1" id="KW-0645">Protease</keyword>
<comment type="caution">
    <text evidence="4">The sequence shown here is derived from an EMBL/GenBank/DDBJ whole genome shotgun (WGS) entry which is preliminary data.</text>
</comment>
<dbReference type="Pfam" id="PF01483">
    <property type="entry name" value="P_proprotein"/>
    <property type="match status" value="1"/>
</dbReference>
<dbReference type="GO" id="GO:0004252">
    <property type="term" value="F:serine-type endopeptidase activity"/>
    <property type="evidence" value="ECO:0007669"/>
    <property type="project" value="InterPro"/>
</dbReference>
<evidence type="ECO:0000259" key="3">
    <source>
        <dbReference type="PROSITE" id="PS51829"/>
    </source>
</evidence>
<protein>
    <submittedName>
        <fullName evidence="4">PEP-CTERM protein-sorting domain-containing protein</fullName>
    </submittedName>
</protein>
<keyword evidence="5" id="KW-1185">Reference proteome</keyword>
<dbReference type="InterPro" id="IPR002884">
    <property type="entry name" value="P_dom"/>
</dbReference>
<sequence>MSSTITVSENAFISDLNVFIDLTHTYMGDLDIFLEHNGTQVQLFNQDGYNGDNLTGVLFDDEANIAIDSWSPPFGPGTFQTDSSPDSGESRLLSDFNGMNLSGDWQLLIVDNYRGDAGQLNTFRIEGNAHSVQNNANSVPEPATATILFFGLAGLAGSGFRRKKK</sequence>
<dbReference type="Pfam" id="PF07589">
    <property type="entry name" value="PEP-CTERM"/>
    <property type="match status" value="1"/>
</dbReference>
<dbReference type="GO" id="GO:0006508">
    <property type="term" value="P:proteolysis"/>
    <property type="evidence" value="ECO:0007669"/>
    <property type="project" value="UniProtKB-KW"/>
</dbReference>
<name>A0A3S3R347_9BACT</name>
<proteinExistence type="predicted"/>
<evidence type="ECO:0000256" key="2">
    <source>
        <dbReference type="ARBA" id="ARBA00022801"/>
    </source>
</evidence>
<dbReference type="NCBIfam" id="TIGR02595">
    <property type="entry name" value="PEP_CTERM"/>
    <property type="match status" value="1"/>
</dbReference>
<dbReference type="PROSITE" id="PS51829">
    <property type="entry name" value="P_HOMO_B"/>
    <property type="match status" value="1"/>
</dbReference>
<dbReference type="InterPro" id="IPR013424">
    <property type="entry name" value="Ice-binding_C"/>
</dbReference>
<dbReference type="InterPro" id="IPR008979">
    <property type="entry name" value="Galactose-bd-like_sf"/>
</dbReference>
<gene>
    <name evidence="4" type="ORF">H206_03241</name>
</gene>
<dbReference type="Proteomes" id="UP000287853">
    <property type="component" value="Unassembled WGS sequence"/>
</dbReference>
<keyword evidence="2" id="KW-0378">Hydrolase</keyword>
<reference evidence="4 5" key="1">
    <citation type="submission" date="2017-01" db="EMBL/GenBank/DDBJ databases">
        <title>The cable genome- insights into the physiology and evolution of filamentous bacteria capable of sulfide oxidation via long distance electron transfer.</title>
        <authorList>
            <person name="Schreiber L."/>
            <person name="Bjerg J.T."/>
            <person name="Boggild A."/>
            <person name="Van De Vossenberg J."/>
            <person name="Meysman F."/>
            <person name="Nielsen L.P."/>
            <person name="Schramm A."/>
            <person name="Kjeldsen K.U."/>
        </authorList>
    </citation>
    <scope>NUCLEOTIDE SEQUENCE [LARGE SCALE GENOMIC DNA]</scope>
    <source>
        <strain evidence="4">MCF</strain>
    </source>
</reference>
<organism evidence="4 5">
    <name type="scientific">Candidatus Electrothrix aarhusensis</name>
    <dbReference type="NCBI Taxonomy" id="1859131"/>
    <lineage>
        <taxon>Bacteria</taxon>
        <taxon>Pseudomonadati</taxon>
        <taxon>Thermodesulfobacteriota</taxon>
        <taxon>Desulfobulbia</taxon>
        <taxon>Desulfobulbales</taxon>
        <taxon>Desulfobulbaceae</taxon>
        <taxon>Candidatus Electrothrix</taxon>
    </lineage>
</organism>
<evidence type="ECO:0000256" key="1">
    <source>
        <dbReference type="ARBA" id="ARBA00022670"/>
    </source>
</evidence>
<accession>A0A3S3R347</accession>
<dbReference type="AlphaFoldDB" id="A0A3S3R347"/>
<evidence type="ECO:0000313" key="5">
    <source>
        <dbReference type="Proteomes" id="UP000287853"/>
    </source>
</evidence>
<dbReference type="EMBL" id="MTKO01000133">
    <property type="protein sequence ID" value="RWX43045.1"/>
    <property type="molecule type" value="Genomic_DNA"/>
</dbReference>
<evidence type="ECO:0000313" key="4">
    <source>
        <dbReference type="EMBL" id="RWX43045.1"/>
    </source>
</evidence>